<dbReference type="GO" id="GO:0016787">
    <property type="term" value="F:hydrolase activity"/>
    <property type="evidence" value="ECO:0007669"/>
    <property type="project" value="UniProtKB-KW"/>
</dbReference>
<comment type="similarity">
    <text evidence="12">Belongs to the helicase family. PriA subfamily.</text>
</comment>
<comment type="subunit">
    <text evidence="12">Component of the replication restart primosome.</text>
</comment>
<dbReference type="Proteomes" id="UP000630353">
    <property type="component" value="Unassembled WGS sequence"/>
</dbReference>
<organism evidence="14 15">
    <name type="scientific">Thalassobaculum fulvum</name>
    <dbReference type="NCBI Taxonomy" id="1633335"/>
    <lineage>
        <taxon>Bacteria</taxon>
        <taxon>Pseudomonadati</taxon>
        <taxon>Pseudomonadota</taxon>
        <taxon>Alphaproteobacteria</taxon>
        <taxon>Rhodospirillales</taxon>
        <taxon>Thalassobaculaceae</taxon>
        <taxon>Thalassobaculum</taxon>
    </lineage>
</organism>
<dbReference type="InterPro" id="IPR027417">
    <property type="entry name" value="P-loop_NTPase"/>
</dbReference>
<feature type="binding site" evidence="12">
    <location>
        <position position="485"/>
    </location>
    <ligand>
        <name>Zn(2+)</name>
        <dbReference type="ChEBI" id="CHEBI:29105"/>
        <label>1</label>
    </ligand>
</feature>
<dbReference type="GO" id="GO:0006310">
    <property type="term" value="P:DNA recombination"/>
    <property type="evidence" value="ECO:0007669"/>
    <property type="project" value="InterPro"/>
</dbReference>
<dbReference type="EMBL" id="BMZS01000011">
    <property type="protein sequence ID" value="GHD59586.1"/>
    <property type="molecule type" value="Genomic_DNA"/>
</dbReference>
<dbReference type="InterPro" id="IPR014001">
    <property type="entry name" value="Helicase_ATP-bd"/>
</dbReference>
<comment type="catalytic activity">
    <reaction evidence="11 12">
        <text>ATP + H2O = ADP + phosphate + H(+)</text>
        <dbReference type="Rhea" id="RHEA:13065"/>
        <dbReference type="ChEBI" id="CHEBI:15377"/>
        <dbReference type="ChEBI" id="CHEBI:15378"/>
        <dbReference type="ChEBI" id="CHEBI:30616"/>
        <dbReference type="ChEBI" id="CHEBI:43474"/>
        <dbReference type="ChEBI" id="CHEBI:456216"/>
        <dbReference type="EC" id="5.6.2.4"/>
    </reaction>
</comment>
<comment type="caution">
    <text evidence="14">The sequence shown here is derived from an EMBL/GenBank/DDBJ whole genome shotgun (WGS) entry which is preliminary data.</text>
</comment>
<dbReference type="Gene3D" id="3.40.50.300">
    <property type="entry name" value="P-loop containing nucleotide triphosphate hydrolases"/>
    <property type="match status" value="2"/>
</dbReference>
<evidence type="ECO:0000256" key="6">
    <source>
        <dbReference type="ARBA" id="ARBA00022806"/>
    </source>
</evidence>
<dbReference type="GO" id="GO:0043138">
    <property type="term" value="F:3'-5' DNA helicase activity"/>
    <property type="evidence" value="ECO:0007669"/>
    <property type="project" value="UniProtKB-EC"/>
</dbReference>
<comment type="function">
    <text evidence="12">Initiates the restart of stalled replication forks, which reloads the replicative helicase on sites other than the origin of replication. Recognizes and binds to abandoned replication forks and remodels them to uncover a helicase loading site. Promotes assembly of the primosome at these replication forks.</text>
</comment>
<dbReference type="SUPFAM" id="SSF52540">
    <property type="entry name" value="P-loop containing nucleoside triphosphate hydrolases"/>
    <property type="match status" value="2"/>
</dbReference>
<dbReference type="PANTHER" id="PTHR30580">
    <property type="entry name" value="PRIMOSOMAL PROTEIN N"/>
    <property type="match status" value="1"/>
</dbReference>
<dbReference type="GO" id="GO:0003677">
    <property type="term" value="F:DNA binding"/>
    <property type="evidence" value="ECO:0007669"/>
    <property type="project" value="UniProtKB-UniRule"/>
</dbReference>
<evidence type="ECO:0000256" key="11">
    <source>
        <dbReference type="ARBA" id="ARBA00048988"/>
    </source>
</evidence>
<feature type="binding site" evidence="12">
    <location>
        <position position="469"/>
    </location>
    <ligand>
        <name>Zn(2+)</name>
        <dbReference type="ChEBI" id="CHEBI:29105"/>
        <label>2</label>
    </ligand>
</feature>
<dbReference type="AlphaFoldDB" id="A0A918XW52"/>
<keyword evidence="15" id="KW-1185">Reference proteome</keyword>
<dbReference type="Pfam" id="PF00270">
    <property type="entry name" value="DEAD"/>
    <property type="match status" value="1"/>
</dbReference>
<proteinExistence type="inferred from homology"/>
<gene>
    <name evidence="12 14" type="primary">priA</name>
    <name evidence="14" type="ORF">GCM10017083_44010</name>
</gene>
<comment type="catalytic activity">
    <reaction evidence="12">
        <text>Couples ATP hydrolysis with the unwinding of duplex DNA by translocating in the 3'-5' direction.</text>
        <dbReference type="EC" id="5.6.2.4"/>
    </reaction>
</comment>
<keyword evidence="4 12" id="KW-0547">Nucleotide-binding</keyword>
<evidence type="ECO:0000259" key="13">
    <source>
        <dbReference type="PROSITE" id="PS51192"/>
    </source>
</evidence>
<keyword evidence="6 12" id="KW-0347">Helicase</keyword>
<evidence type="ECO:0000313" key="15">
    <source>
        <dbReference type="Proteomes" id="UP000630353"/>
    </source>
</evidence>
<dbReference type="InterPro" id="IPR042115">
    <property type="entry name" value="PriA_3primeBD_sf"/>
</dbReference>
<dbReference type="PROSITE" id="PS51192">
    <property type="entry name" value="HELICASE_ATP_BIND_1"/>
    <property type="match status" value="1"/>
</dbReference>
<dbReference type="InterPro" id="IPR011545">
    <property type="entry name" value="DEAD/DEAH_box_helicase_dom"/>
</dbReference>
<reference evidence="14" key="1">
    <citation type="journal article" date="2014" name="Int. J. Syst. Evol. Microbiol.">
        <title>Complete genome sequence of Corynebacterium casei LMG S-19264T (=DSM 44701T), isolated from a smear-ripened cheese.</title>
        <authorList>
            <consortium name="US DOE Joint Genome Institute (JGI-PGF)"/>
            <person name="Walter F."/>
            <person name="Albersmeier A."/>
            <person name="Kalinowski J."/>
            <person name="Ruckert C."/>
        </authorList>
    </citation>
    <scope>NUCLEOTIDE SEQUENCE</scope>
    <source>
        <strain evidence="14">KCTC 42651</strain>
    </source>
</reference>
<dbReference type="Pfam" id="PF18319">
    <property type="entry name" value="Zn_ribbon_PriA"/>
    <property type="match status" value="1"/>
</dbReference>
<evidence type="ECO:0000256" key="4">
    <source>
        <dbReference type="ARBA" id="ARBA00022741"/>
    </source>
</evidence>
<sequence>MDDLFPLDAPYERVSVLLPLPLDGAYDYKADPAWGLERGAVVEVPLGRRRLIGVVLGPGGDDVAEDKLRGVIRAFDVPPLPGTVLDLVDWVAGWTLAARGSVLRMAISSPGALEPPPATQVLTAVPEAAWPPNVRMTPARRRALAALADGPALEPRDLAREAGIGPAVIKSMLEAGLLERHDLAPPPPFAAPDPDRAGHDLTGEQAAAAEALRQAVADRAFAVTALDGVTGSGKTEVYFEAIAAALAAGRQALVLLPEIALSAQWLERFEARFGTAPAVWHSDLKPGVRRRTWRAVAEGTARVLVGARSALFLPFAELGLIVVDEEHEPAYKQEDGVAYQARDMAVVRAHLESVPVVLVSATPSLETLENVRSGRYRALHLHARPGSAVLPTVELIDMRRDRPERGRFLAPGLVRAMRQTLDEGEQALLFLNRRGYAPLTLCRACGHRLECPNCTAWLVEHRLLGRLQCHHCGYSGRMPKACPSCEAEDSFVASGPGVERLAEEVLSRFPDARFQIASSDTILGPDQAAEFVRAVNAREIDVIVGTQIVAKGHHFPWLTLVGVVDADLGLAGGDLRAGERTYQMLHQVAGRAGRAERPGRVLLQTHVPENPVMAALAAGDRERFLEYETEQRRAAGMPPFGRLAGLVVSAPDAERADLAARAIARAAPRIDGVAVLGPAPAPLALLRGRHRRRLLVKARKDVNLQRVLRDWLSPIKLENAVRLTIDVDPYSFL</sequence>
<keyword evidence="1 12" id="KW-0639">Primosome</keyword>
<dbReference type="NCBIfam" id="TIGR00595">
    <property type="entry name" value="priA"/>
    <property type="match status" value="1"/>
</dbReference>
<dbReference type="SMART" id="SM00490">
    <property type="entry name" value="HELICc"/>
    <property type="match status" value="1"/>
</dbReference>
<protein>
    <recommendedName>
        <fullName evidence="12">Replication restart protein PriA</fullName>
    </recommendedName>
    <alternativeName>
        <fullName evidence="12">ATP-dependent DNA helicase PriA</fullName>
        <ecNumber evidence="12">5.6.2.4</ecNumber>
    </alternativeName>
    <alternativeName>
        <fullName evidence="12">DNA 3'-5' helicase PriA</fullName>
    </alternativeName>
</protein>
<reference evidence="14" key="2">
    <citation type="submission" date="2020-09" db="EMBL/GenBank/DDBJ databases">
        <authorList>
            <person name="Sun Q."/>
            <person name="Kim S."/>
        </authorList>
    </citation>
    <scope>NUCLEOTIDE SEQUENCE</scope>
    <source>
        <strain evidence="14">KCTC 42651</strain>
    </source>
</reference>
<keyword evidence="2 12" id="KW-0235">DNA replication</keyword>
<dbReference type="GO" id="GO:0008270">
    <property type="term" value="F:zinc ion binding"/>
    <property type="evidence" value="ECO:0007669"/>
    <property type="project" value="UniProtKB-UniRule"/>
</dbReference>
<dbReference type="InterPro" id="IPR005259">
    <property type="entry name" value="PriA"/>
</dbReference>
<dbReference type="InterPro" id="IPR041222">
    <property type="entry name" value="PriA_3primeBD"/>
</dbReference>
<keyword evidence="5 12" id="KW-0378">Hydrolase</keyword>
<feature type="binding site" evidence="12">
    <location>
        <position position="445"/>
    </location>
    <ligand>
        <name>Zn(2+)</name>
        <dbReference type="ChEBI" id="CHEBI:29105"/>
        <label>1</label>
    </ligand>
</feature>
<evidence type="ECO:0000256" key="10">
    <source>
        <dbReference type="ARBA" id="ARBA00023235"/>
    </source>
</evidence>
<dbReference type="HAMAP" id="MF_00983">
    <property type="entry name" value="PriA"/>
    <property type="match status" value="1"/>
</dbReference>
<keyword evidence="9 12" id="KW-0238">DNA-binding</keyword>
<accession>A0A918XW52</accession>
<dbReference type="GO" id="GO:0005524">
    <property type="term" value="F:ATP binding"/>
    <property type="evidence" value="ECO:0007669"/>
    <property type="project" value="UniProtKB-UniRule"/>
</dbReference>
<evidence type="ECO:0000256" key="12">
    <source>
        <dbReference type="HAMAP-Rule" id="MF_00983"/>
    </source>
</evidence>
<dbReference type="CDD" id="cd17929">
    <property type="entry name" value="DEXHc_priA"/>
    <property type="match status" value="1"/>
</dbReference>
<feature type="domain" description="Helicase ATP-binding" evidence="13">
    <location>
        <begin position="215"/>
        <end position="381"/>
    </location>
</feature>
<dbReference type="GO" id="GO:0006269">
    <property type="term" value="P:DNA replication, synthesis of primer"/>
    <property type="evidence" value="ECO:0007669"/>
    <property type="project" value="UniProtKB-KW"/>
</dbReference>
<dbReference type="NCBIfam" id="NF004070">
    <property type="entry name" value="PRK05580.2-2"/>
    <property type="match status" value="1"/>
</dbReference>
<feature type="binding site" evidence="12">
    <location>
        <position position="482"/>
    </location>
    <ligand>
        <name>Zn(2+)</name>
        <dbReference type="ChEBI" id="CHEBI:29105"/>
        <label>1</label>
    </ligand>
</feature>
<feature type="binding site" evidence="12">
    <location>
        <position position="454"/>
    </location>
    <ligand>
        <name>Zn(2+)</name>
        <dbReference type="ChEBI" id="CHEBI:29105"/>
        <label>2</label>
    </ligand>
</feature>
<keyword evidence="7 12" id="KW-0862">Zinc</keyword>
<dbReference type="GO" id="GO:0006302">
    <property type="term" value="P:double-strand break repair"/>
    <property type="evidence" value="ECO:0007669"/>
    <property type="project" value="InterPro"/>
</dbReference>
<feature type="binding site" evidence="12">
    <location>
        <position position="451"/>
    </location>
    <ligand>
        <name>Zn(2+)</name>
        <dbReference type="ChEBI" id="CHEBI:29105"/>
        <label>2</label>
    </ligand>
</feature>
<dbReference type="PANTHER" id="PTHR30580:SF0">
    <property type="entry name" value="PRIMOSOMAL PROTEIN N"/>
    <property type="match status" value="1"/>
</dbReference>
<dbReference type="SMART" id="SM00487">
    <property type="entry name" value="DEXDc"/>
    <property type="match status" value="1"/>
</dbReference>
<evidence type="ECO:0000256" key="8">
    <source>
        <dbReference type="ARBA" id="ARBA00022840"/>
    </source>
</evidence>
<keyword evidence="8 12" id="KW-0067">ATP-binding</keyword>
<dbReference type="GO" id="GO:0006270">
    <property type="term" value="P:DNA replication initiation"/>
    <property type="evidence" value="ECO:0007669"/>
    <property type="project" value="TreeGrafter"/>
</dbReference>
<evidence type="ECO:0000256" key="1">
    <source>
        <dbReference type="ARBA" id="ARBA00022515"/>
    </source>
</evidence>
<keyword evidence="3 12" id="KW-0479">Metal-binding</keyword>
<dbReference type="GO" id="GO:1990077">
    <property type="term" value="C:primosome complex"/>
    <property type="evidence" value="ECO:0007669"/>
    <property type="project" value="UniProtKB-UniRule"/>
</dbReference>
<comment type="cofactor">
    <cofactor evidence="12">
        <name>Zn(2+)</name>
        <dbReference type="ChEBI" id="CHEBI:29105"/>
    </cofactor>
    <text evidence="12">Binds 2 zinc ions per subunit.</text>
</comment>
<keyword evidence="10 12" id="KW-0413">Isomerase</keyword>
<dbReference type="InterPro" id="IPR001650">
    <property type="entry name" value="Helicase_C-like"/>
</dbReference>
<dbReference type="InterPro" id="IPR041236">
    <property type="entry name" value="PriA_C"/>
</dbReference>
<dbReference type="Gene3D" id="3.40.1440.60">
    <property type="entry name" value="PriA, 3(prime) DNA-binding domain"/>
    <property type="match status" value="1"/>
</dbReference>
<evidence type="ECO:0000256" key="5">
    <source>
        <dbReference type="ARBA" id="ARBA00022801"/>
    </source>
</evidence>
<dbReference type="FunFam" id="3.40.50.300:FF:000489">
    <property type="entry name" value="Primosome assembly protein PriA"/>
    <property type="match status" value="1"/>
</dbReference>
<name>A0A918XW52_9PROT</name>
<dbReference type="InterPro" id="IPR040498">
    <property type="entry name" value="PriA_CRR"/>
</dbReference>
<feature type="binding site" evidence="12">
    <location>
        <position position="472"/>
    </location>
    <ligand>
        <name>Zn(2+)</name>
        <dbReference type="ChEBI" id="CHEBI:29105"/>
        <label>2</label>
    </ligand>
</feature>
<dbReference type="EC" id="5.6.2.4" evidence="12"/>
<feature type="binding site" evidence="12">
    <location>
        <position position="442"/>
    </location>
    <ligand>
        <name>Zn(2+)</name>
        <dbReference type="ChEBI" id="CHEBI:29105"/>
        <label>1</label>
    </ligand>
</feature>
<evidence type="ECO:0000256" key="9">
    <source>
        <dbReference type="ARBA" id="ARBA00023125"/>
    </source>
</evidence>
<evidence type="ECO:0000256" key="7">
    <source>
        <dbReference type="ARBA" id="ARBA00022833"/>
    </source>
</evidence>
<evidence type="ECO:0000313" key="14">
    <source>
        <dbReference type="EMBL" id="GHD59586.1"/>
    </source>
</evidence>
<dbReference type="Pfam" id="PF17764">
    <property type="entry name" value="PriA_3primeBD"/>
    <property type="match status" value="1"/>
</dbReference>
<evidence type="ECO:0000256" key="3">
    <source>
        <dbReference type="ARBA" id="ARBA00022723"/>
    </source>
</evidence>
<dbReference type="Pfam" id="PF18074">
    <property type="entry name" value="PriA_C"/>
    <property type="match status" value="1"/>
</dbReference>
<evidence type="ECO:0000256" key="2">
    <source>
        <dbReference type="ARBA" id="ARBA00022705"/>
    </source>
</evidence>